<gene>
    <name evidence="2" type="ORF">FIV34_09625</name>
</gene>
<feature type="chain" id="PRO_5021337250" description="DUF5666 domain-containing protein" evidence="1">
    <location>
        <begin position="27"/>
        <end position="207"/>
    </location>
</feature>
<dbReference type="Proteomes" id="UP000316093">
    <property type="component" value="Chromosome"/>
</dbReference>
<evidence type="ECO:0008006" key="4">
    <source>
        <dbReference type="Google" id="ProtNLM"/>
    </source>
</evidence>
<proteinExistence type="predicted"/>
<dbReference type="EMBL" id="CP041046">
    <property type="protein sequence ID" value="QDE39443.1"/>
    <property type="molecule type" value="Genomic_DNA"/>
</dbReference>
<name>A0A4Y5Z4U5_9GAMM</name>
<accession>A0A4Y5Z4U5</accession>
<protein>
    <recommendedName>
        <fullName evidence="4">DUF5666 domain-containing protein</fullName>
    </recommendedName>
</protein>
<evidence type="ECO:0000313" key="3">
    <source>
        <dbReference type="Proteomes" id="UP000316093"/>
    </source>
</evidence>
<keyword evidence="1" id="KW-0732">Signal</keyword>
<sequence>MSPFLRPSACLLVAAVTLALPMAAFAQSAAPAAASTVHGTAFELDRHEETESATVTHIDRQSRFVTLRGTKGDEFTIEAGPEVRNFAQLREGDVVTITYQAASAIEILPANSAELGVESQVDAARTPKGALPGGVVGQSISVTSKITAIDLTAHTVTLGGPDGKQRKVEVHDPARQARMAQLKVGDLVRMTYVEGVAVEVTPKAKGK</sequence>
<organism evidence="2 3">
    <name type="scientific">Luteibacter pinisoli</name>
    <dbReference type="NCBI Taxonomy" id="2589080"/>
    <lineage>
        <taxon>Bacteria</taxon>
        <taxon>Pseudomonadati</taxon>
        <taxon>Pseudomonadota</taxon>
        <taxon>Gammaproteobacteria</taxon>
        <taxon>Lysobacterales</taxon>
        <taxon>Rhodanobacteraceae</taxon>
        <taxon>Luteibacter</taxon>
    </lineage>
</organism>
<keyword evidence="3" id="KW-1185">Reference proteome</keyword>
<dbReference type="OrthoDB" id="8684916at2"/>
<feature type="signal peptide" evidence="1">
    <location>
        <begin position="1"/>
        <end position="26"/>
    </location>
</feature>
<dbReference type="KEGG" id="lpy:FIV34_09625"/>
<evidence type="ECO:0000313" key="2">
    <source>
        <dbReference type="EMBL" id="QDE39443.1"/>
    </source>
</evidence>
<dbReference type="AlphaFoldDB" id="A0A4Y5Z4U5"/>
<reference evidence="2 3" key="1">
    <citation type="submission" date="2019-06" db="EMBL/GenBank/DDBJ databases">
        <title>A complete genome sequence for Luteibacter pinisoli MAH-14.</title>
        <authorList>
            <person name="Baltrus D.A."/>
        </authorList>
    </citation>
    <scope>NUCLEOTIDE SEQUENCE [LARGE SCALE GENOMIC DNA]</scope>
    <source>
        <strain evidence="2 3">MAH-14</strain>
    </source>
</reference>
<evidence type="ECO:0000256" key="1">
    <source>
        <dbReference type="SAM" id="SignalP"/>
    </source>
</evidence>
<dbReference type="RefSeq" id="WP_139982024.1">
    <property type="nucleotide sequence ID" value="NZ_CP041046.1"/>
</dbReference>